<evidence type="ECO:0000256" key="13">
    <source>
        <dbReference type="ARBA" id="ARBA00042123"/>
    </source>
</evidence>
<dbReference type="Proteomes" id="UP000694557">
    <property type="component" value="Unassembled WGS sequence"/>
</dbReference>
<sequence length="374" mass="40612">MKVSRIAWLLCKRTEVRRHTVCRTFISGSTTRLQQLSSARGSICRYSTESSINGCTALLYRNHGDPSQVIKLILTIVVLYLKPMSLFGPAGSYAILPDLPAVGGNEGVGQILEVGSQVKALRPGDWVIPRDAGLGTWRTAAVLAENDVISLPNDIPLFSAATLGVNPCTAFRMLSDFEELKPGDTVIQNAANSGVGQAVIQIAAARGIQTINVVRDRPDLTQLIDRLKAMGASHVIKEETLRRHEMKELFKTCPRPKLALNGVGGKSATELLRHLQVGGSMVTYGGMAKQPVTVPVSALIFKNVKVKGFWVTQWKRTHSQDEGALRGMLDELCSLIRQGKLTAPACSEVGLQDFRKALDTAMQPFTSAKQVLVL</sequence>
<dbReference type="InterPro" id="IPR013154">
    <property type="entry name" value="ADH-like_N"/>
</dbReference>
<dbReference type="Pfam" id="PF00107">
    <property type="entry name" value="ADH_zinc_N"/>
    <property type="match status" value="1"/>
</dbReference>
<name>A0A8C7DEG8_ONCKI</name>
<evidence type="ECO:0000256" key="8">
    <source>
        <dbReference type="ARBA" id="ARBA00023098"/>
    </source>
</evidence>
<evidence type="ECO:0000313" key="15">
    <source>
        <dbReference type="Ensembl" id="ENSOKIP00005018474.1"/>
    </source>
</evidence>
<dbReference type="FunFam" id="3.40.50.720:FF:000112">
    <property type="entry name" value="Enoyl-[acyl-carrier-protein] reductase 1, mitochondrial"/>
    <property type="match status" value="1"/>
</dbReference>
<comment type="similarity">
    <text evidence="2">Belongs to the zinc-containing alcohol dehydrogenase family. Quinone oxidoreductase subfamily.</text>
</comment>
<dbReference type="GO" id="GO:0005739">
    <property type="term" value="C:mitochondrion"/>
    <property type="evidence" value="ECO:0007669"/>
    <property type="project" value="UniProtKB-SubCell"/>
</dbReference>
<evidence type="ECO:0000256" key="9">
    <source>
        <dbReference type="ARBA" id="ARBA00023128"/>
    </source>
</evidence>
<evidence type="ECO:0000256" key="5">
    <source>
        <dbReference type="ARBA" id="ARBA00022857"/>
    </source>
</evidence>
<dbReference type="GO" id="GO:0006633">
    <property type="term" value="P:fatty acid biosynthetic process"/>
    <property type="evidence" value="ECO:0007669"/>
    <property type="project" value="UniProtKB-KW"/>
</dbReference>
<dbReference type="InterPro" id="IPR011032">
    <property type="entry name" value="GroES-like_sf"/>
</dbReference>
<dbReference type="EC" id="1.3.1.104" evidence="11"/>
<dbReference type="Ensembl" id="ENSOKIT00005019693.1">
    <property type="protein sequence ID" value="ENSOKIP00005018474.1"/>
    <property type="gene ID" value="ENSOKIG00005008069.1"/>
</dbReference>
<protein>
    <recommendedName>
        <fullName evidence="12">Enoyl-[acyl-carrier-protein] reductase, mitochondrial</fullName>
        <ecNumber evidence="11">1.3.1.104</ecNumber>
    </recommendedName>
    <alternativeName>
        <fullName evidence="13">2-enoyl thioester reductase</fullName>
    </alternativeName>
</protein>
<dbReference type="CDD" id="cd08290">
    <property type="entry name" value="ETR"/>
    <property type="match status" value="1"/>
</dbReference>
<keyword evidence="7" id="KW-0560">Oxidoreductase</keyword>
<keyword evidence="6" id="KW-0809">Transit peptide</keyword>
<evidence type="ECO:0000256" key="2">
    <source>
        <dbReference type="ARBA" id="ARBA00010371"/>
    </source>
</evidence>
<dbReference type="InterPro" id="IPR020843">
    <property type="entry name" value="ER"/>
</dbReference>
<reference evidence="15" key="1">
    <citation type="submission" date="2025-08" db="UniProtKB">
        <authorList>
            <consortium name="Ensembl"/>
        </authorList>
    </citation>
    <scope>IDENTIFICATION</scope>
</reference>
<dbReference type="SUPFAM" id="SSF51735">
    <property type="entry name" value="NAD(P)-binding Rossmann-fold domains"/>
    <property type="match status" value="1"/>
</dbReference>
<proteinExistence type="inferred from homology"/>
<dbReference type="InterPro" id="IPR013149">
    <property type="entry name" value="ADH-like_C"/>
</dbReference>
<comment type="subcellular location">
    <subcellularLocation>
        <location evidence="1">Mitochondrion</location>
    </subcellularLocation>
</comment>
<evidence type="ECO:0000313" key="16">
    <source>
        <dbReference type="Proteomes" id="UP000694557"/>
    </source>
</evidence>
<keyword evidence="8" id="KW-0443">Lipid metabolism</keyword>
<keyword evidence="16" id="KW-1185">Reference proteome</keyword>
<evidence type="ECO:0000256" key="1">
    <source>
        <dbReference type="ARBA" id="ARBA00004173"/>
    </source>
</evidence>
<evidence type="ECO:0000256" key="11">
    <source>
        <dbReference type="ARBA" id="ARBA00038963"/>
    </source>
</evidence>
<dbReference type="AlphaFoldDB" id="A0A8C7DEG8"/>
<feature type="domain" description="Enoyl reductase (ER)" evidence="14">
    <location>
        <begin position="71"/>
        <end position="372"/>
    </location>
</feature>
<dbReference type="Gene3D" id="3.90.180.10">
    <property type="entry name" value="Medium-chain alcohol dehydrogenases, catalytic domain"/>
    <property type="match status" value="1"/>
</dbReference>
<dbReference type="PANTHER" id="PTHR43981">
    <property type="entry name" value="ENOYL-[ACYL-CARRIER-PROTEIN] REDUCTASE, MITOCHONDRIAL"/>
    <property type="match status" value="1"/>
</dbReference>
<dbReference type="PANTHER" id="PTHR43981:SF9">
    <property type="entry name" value="ENOYL-[ACYL-CARRIER-PROTEIN] REDUCTASE, MITOCHONDRIAL"/>
    <property type="match status" value="1"/>
</dbReference>
<accession>A0A8C7DEG8</accession>
<evidence type="ECO:0000256" key="7">
    <source>
        <dbReference type="ARBA" id="ARBA00023002"/>
    </source>
</evidence>
<organism evidence="15 16">
    <name type="scientific">Oncorhynchus kisutch</name>
    <name type="common">Coho salmon</name>
    <name type="synonym">Salmo kisutch</name>
    <dbReference type="NCBI Taxonomy" id="8019"/>
    <lineage>
        <taxon>Eukaryota</taxon>
        <taxon>Metazoa</taxon>
        <taxon>Chordata</taxon>
        <taxon>Craniata</taxon>
        <taxon>Vertebrata</taxon>
        <taxon>Euteleostomi</taxon>
        <taxon>Actinopterygii</taxon>
        <taxon>Neopterygii</taxon>
        <taxon>Teleostei</taxon>
        <taxon>Protacanthopterygii</taxon>
        <taxon>Salmoniformes</taxon>
        <taxon>Salmonidae</taxon>
        <taxon>Salmoninae</taxon>
        <taxon>Oncorhynchus</taxon>
    </lineage>
</organism>
<dbReference type="SMART" id="SM00829">
    <property type="entry name" value="PKS_ER"/>
    <property type="match status" value="1"/>
</dbReference>
<keyword evidence="4" id="KW-0276">Fatty acid metabolism</keyword>
<reference evidence="15" key="2">
    <citation type="submission" date="2025-09" db="UniProtKB">
        <authorList>
            <consortium name="Ensembl"/>
        </authorList>
    </citation>
    <scope>IDENTIFICATION</scope>
</reference>
<keyword evidence="5" id="KW-0521">NADP</keyword>
<keyword evidence="10" id="KW-0275">Fatty acid biosynthesis</keyword>
<dbReference type="GeneTree" id="ENSGT00940000156592"/>
<dbReference type="Pfam" id="PF08240">
    <property type="entry name" value="ADH_N"/>
    <property type="match status" value="1"/>
</dbReference>
<dbReference type="Gene3D" id="3.40.50.720">
    <property type="entry name" value="NAD(P)-binding Rossmann-like Domain"/>
    <property type="match status" value="1"/>
</dbReference>
<dbReference type="InterPro" id="IPR051034">
    <property type="entry name" value="Mito_Enoyl-ACP_Reductase"/>
</dbReference>
<dbReference type="InterPro" id="IPR036291">
    <property type="entry name" value="NAD(P)-bd_dom_sf"/>
</dbReference>
<keyword evidence="9" id="KW-0496">Mitochondrion</keyword>
<evidence type="ECO:0000256" key="10">
    <source>
        <dbReference type="ARBA" id="ARBA00023160"/>
    </source>
</evidence>
<keyword evidence="3" id="KW-0444">Lipid biosynthesis</keyword>
<evidence type="ECO:0000256" key="12">
    <source>
        <dbReference type="ARBA" id="ARBA00041058"/>
    </source>
</evidence>
<evidence type="ECO:0000256" key="4">
    <source>
        <dbReference type="ARBA" id="ARBA00022832"/>
    </source>
</evidence>
<dbReference type="SUPFAM" id="SSF50129">
    <property type="entry name" value="GroES-like"/>
    <property type="match status" value="1"/>
</dbReference>
<evidence type="ECO:0000256" key="6">
    <source>
        <dbReference type="ARBA" id="ARBA00022946"/>
    </source>
</evidence>
<evidence type="ECO:0000259" key="14">
    <source>
        <dbReference type="SMART" id="SM00829"/>
    </source>
</evidence>
<dbReference type="GO" id="GO:0141148">
    <property type="term" value="F:enoyl-[acyl-carrier-protein] reductase (NADPH) activity"/>
    <property type="evidence" value="ECO:0007669"/>
    <property type="project" value="UniProtKB-EC"/>
</dbReference>
<gene>
    <name evidence="15" type="primary">MECR</name>
    <name evidence="15" type="synonym">LOC109902169</name>
</gene>
<evidence type="ECO:0000256" key="3">
    <source>
        <dbReference type="ARBA" id="ARBA00022516"/>
    </source>
</evidence>